<dbReference type="CDD" id="cd00754">
    <property type="entry name" value="Ubl_MoaD"/>
    <property type="match status" value="1"/>
</dbReference>
<name>A0A7C5X044_9AQUI</name>
<dbReference type="InterPro" id="IPR016155">
    <property type="entry name" value="Mopterin_synth/thiamin_S_b"/>
</dbReference>
<dbReference type="GO" id="GO:1990133">
    <property type="term" value="C:molybdopterin adenylyltransferase complex"/>
    <property type="evidence" value="ECO:0007669"/>
    <property type="project" value="TreeGrafter"/>
</dbReference>
<evidence type="ECO:0000256" key="4">
    <source>
        <dbReference type="ARBA" id="ARBA00024200"/>
    </source>
</evidence>
<dbReference type="GO" id="GO:0000166">
    <property type="term" value="F:nucleotide binding"/>
    <property type="evidence" value="ECO:0007669"/>
    <property type="project" value="UniProtKB-KW"/>
</dbReference>
<evidence type="ECO:0000313" key="6">
    <source>
        <dbReference type="EMBL" id="HHO73413.1"/>
    </source>
</evidence>
<proteinExistence type="inferred from homology"/>
<dbReference type="InterPro" id="IPR044672">
    <property type="entry name" value="MOCS2A"/>
</dbReference>
<dbReference type="FunFam" id="3.10.20.30:FF:000010">
    <property type="entry name" value="Molybdopterin synthase sulfur carrier subunit"/>
    <property type="match status" value="1"/>
</dbReference>
<comment type="similarity">
    <text evidence="4">Belongs to the MoaD family.</text>
</comment>
<comment type="pathway">
    <text evidence="1">Cofactor biosynthesis; molybdopterin biosynthesis.</text>
</comment>
<evidence type="ECO:0000256" key="2">
    <source>
        <dbReference type="ARBA" id="ARBA00022741"/>
    </source>
</evidence>
<dbReference type="NCBIfam" id="TIGR01682">
    <property type="entry name" value="moaD"/>
    <property type="match status" value="1"/>
</dbReference>
<dbReference type="EMBL" id="DSAC01000025">
    <property type="protein sequence ID" value="HHO73413.1"/>
    <property type="molecule type" value="Genomic_DNA"/>
</dbReference>
<organism evidence="6">
    <name type="scientific">Thermocrinis ruber</name>
    <dbReference type="NCBI Taxonomy" id="75906"/>
    <lineage>
        <taxon>Bacteria</taxon>
        <taxon>Pseudomonadati</taxon>
        <taxon>Aquificota</taxon>
        <taxon>Aquificia</taxon>
        <taxon>Aquificales</taxon>
        <taxon>Aquificaceae</taxon>
        <taxon>Thermocrinis</taxon>
    </lineage>
</organism>
<dbReference type="PANTHER" id="PTHR33359:SF1">
    <property type="entry name" value="MOLYBDOPTERIN SYNTHASE SULFUR CARRIER SUBUNIT"/>
    <property type="match status" value="1"/>
</dbReference>
<comment type="caution">
    <text evidence="6">The sequence shown here is derived from an EMBL/GenBank/DDBJ whole genome shotgun (WGS) entry which is preliminary data.</text>
</comment>
<dbReference type="UniPathway" id="UPA00344"/>
<dbReference type="PANTHER" id="PTHR33359">
    <property type="entry name" value="MOLYBDOPTERIN SYNTHASE SULFUR CARRIER SUBUNIT"/>
    <property type="match status" value="1"/>
</dbReference>
<protein>
    <recommendedName>
        <fullName evidence="5">Molybdopterin synthase sulfur carrier subunit</fullName>
    </recommendedName>
</protein>
<dbReference type="InterPro" id="IPR012675">
    <property type="entry name" value="Beta-grasp_dom_sf"/>
</dbReference>
<reference evidence="6" key="1">
    <citation type="journal article" date="2020" name="mSystems">
        <title>Genome- and Community-Level Interaction Insights into Carbon Utilization and Element Cycling Functions of Hydrothermarchaeota in Hydrothermal Sediment.</title>
        <authorList>
            <person name="Zhou Z."/>
            <person name="Liu Y."/>
            <person name="Xu W."/>
            <person name="Pan J."/>
            <person name="Luo Z.H."/>
            <person name="Li M."/>
        </authorList>
    </citation>
    <scope>NUCLEOTIDE SEQUENCE [LARGE SCALE GENOMIC DNA]</scope>
    <source>
        <strain evidence="6">SpSt-114</strain>
    </source>
</reference>
<keyword evidence="2" id="KW-0547">Nucleotide-binding</keyword>
<dbReference type="GO" id="GO:0006777">
    <property type="term" value="P:Mo-molybdopterin cofactor biosynthetic process"/>
    <property type="evidence" value="ECO:0007669"/>
    <property type="project" value="UniProtKB-KW"/>
</dbReference>
<dbReference type="Gene3D" id="3.10.20.30">
    <property type="match status" value="1"/>
</dbReference>
<dbReference type="AlphaFoldDB" id="A0A7C5X044"/>
<dbReference type="SUPFAM" id="SSF54285">
    <property type="entry name" value="MoaD/ThiS"/>
    <property type="match status" value="1"/>
</dbReference>
<evidence type="ECO:0000256" key="3">
    <source>
        <dbReference type="ARBA" id="ARBA00023150"/>
    </source>
</evidence>
<accession>A0A7C5X044</accession>
<dbReference type="Pfam" id="PF02597">
    <property type="entry name" value="ThiS"/>
    <property type="match status" value="1"/>
</dbReference>
<keyword evidence="3" id="KW-0501">Molybdenum cofactor biosynthesis</keyword>
<evidence type="ECO:0000256" key="5">
    <source>
        <dbReference type="ARBA" id="ARBA00024247"/>
    </source>
</evidence>
<gene>
    <name evidence="6" type="primary">moaD</name>
    <name evidence="6" type="ORF">ENN04_02105</name>
</gene>
<evidence type="ECO:0000256" key="1">
    <source>
        <dbReference type="ARBA" id="ARBA00005046"/>
    </source>
</evidence>
<dbReference type="InterPro" id="IPR003749">
    <property type="entry name" value="ThiS/MoaD-like"/>
</dbReference>
<sequence>MIRLLYFAILREKLGKQEEMLEFSGSVGELRRLLVEREPHLADVLKVCLFAVNQEYVGEDFILKGGETVAVIPPVSGG</sequence>